<protein>
    <submittedName>
        <fullName evidence="1">Uncharacterized protein</fullName>
    </submittedName>
</protein>
<reference evidence="1" key="1">
    <citation type="submission" date="2022-07" db="EMBL/GenBank/DDBJ databases">
        <title>Enhanced cultured diversity of the mouse gut microbiota enables custom-made synthetic communities.</title>
        <authorList>
            <person name="Afrizal A."/>
        </authorList>
    </citation>
    <scope>NUCLEOTIDE SEQUENCE</scope>
    <source>
        <strain evidence="1">DSM 28593</strain>
    </source>
</reference>
<dbReference type="AlphaFoldDB" id="A0AAE3HGD7"/>
<gene>
    <name evidence="1" type="ORF">NSA47_06030</name>
</gene>
<dbReference type="Proteomes" id="UP001205748">
    <property type="component" value="Unassembled WGS sequence"/>
</dbReference>
<comment type="caution">
    <text evidence="1">The sequence shown here is derived from an EMBL/GenBank/DDBJ whole genome shotgun (WGS) entry which is preliminary data.</text>
</comment>
<keyword evidence="2" id="KW-1185">Reference proteome</keyword>
<proteinExistence type="predicted"/>
<accession>A0AAE3HGD7</accession>
<organism evidence="1 2">
    <name type="scientific">Irregularibacter muris</name>
    <dbReference type="NCBI Taxonomy" id="1796619"/>
    <lineage>
        <taxon>Bacteria</taxon>
        <taxon>Bacillati</taxon>
        <taxon>Bacillota</taxon>
        <taxon>Clostridia</taxon>
        <taxon>Eubacteriales</taxon>
        <taxon>Eubacteriaceae</taxon>
        <taxon>Irregularibacter</taxon>
    </lineage>
</organism>
<evidence type="ECO:0000313" key="1">
    <source>
        <dbReference type="EMBL" id="MCR1898549.1"/>
    </source>
</evidence>
<sequence>MLSKNDKERKGTNMDDYYSYEDEWVQFEHKDMNIQNQRGEKPMPRQKEDDELEVRYFWVRTL</sequence>
<dbReference type="EMBL" id="JANKAS010000004">
    <property type="protein sequence ID" value="MCR1898549.1"/>
    <property type="molecule type" value="Genomic_DNA"/>
</dbReference>
<evidence type="ECO:0000313" key="2">
    <source>
        <dbReference type="Proteomes" id="UP001205748"/>
    </source>
</evidence>
<name>A0AAE3HGD7_9FIRM</name>